<sequence>MKITRSEKMNCLFLVSDEGYGHTVRQSCIANELVKKGAKITFQCRDPIPLATKILDKRIKINEYFNLIRLVKREGGVDVERTYNLFQNYITRSKEWIRDMLNSPHVLNADLIVTDIVEEAGVLSKELNKPAVAISHFTWHWLLRELDPKFEEVSQYLEECLSGISEFLYPPFSKHPEQFPNSKPINLIVRKPRKREEVREELGNKDDDIVILFAGGGTSVWRGLFSSINVNKKKGIVFLADLPTVSDNIKQVPKPFRLHDYINTSDLVISRGGYGTISETLAYGIRHLILVEENHPEAIENAKMLKKVNRAVVRNLNDFLNNPYDLIEVALNTKMNLSPIRSDGHIQAANRLFQIWEK</sequence>
<name>A0A7V0LUS1_UNCW3</name>
<accession>A0A7V0LUS1</accession>
<dbReference type="PANTHER" id="PTHR38134:SF2">
    <property type="entry name" value="GALACTOKINASE"/>
    <property type="match status" value="1"/>
</dbReference>
<evidence type="ECO:0000259" key="1">
    <source>
        <dbReference type="Pfam" id="PF04101"/>
    </source>
</evidence>
<dbReference type="SUPFAM" id="SSF53756">
    <property type="entry name" value="UDP-Glycosyltransferase/glycogen phosphorylase"/>
    <property type="match status" value="1"/>
</dbReference>
<organism evidence="2">
    <name type="scientific">candidate division WOR-3 bacterium</name>
    <dbReference type="NCBI Taxonomy" id="2052148"/>
    <lineage>
        <taxon>Bacteria</taxon>
        <taxon>Bacteria division WOR-3</taxon>
    </lineage>
</organism>
<dbReference type="Gene3D" id="3.40.50.2000">
    <property type="entry name" value="Glycogen Phosphorylase B"/>
    <property type="match status" value="1"/>
</dbReference>
<comment type="caution">
    <text evidence="2">The sequence shown here is derived from an EMBL/GenBank/DDBJ whole genome shotgun (WGS) entry which is preliminary data.</text>
</comment>
<evidence type="ECO:0000313" key="2">
    <source>
        <dbReference type="EMBL" id="HDL60150.1"/>
    </source>
</evidence>
<gene>
    <name evidence="2" type="ORF">ENH14_01710</name>
</gene>
<dbReference type="AlphaFoldDB" id="A0A7V0LUS1"/>
<reference evidence="2" key="1">
    <citation type="journal article" date="2020" name="mSystems">
        <title>Genome- and Community-Level Interaction Insights into Carbon Utilization and Element Cycling Functions of Hydrothermarchaeota in Hydrothermal Sediment.</title>
        <authorList>
            <person name="Zhou Z."/>
            <person name="Liu Y."/>
            <person name="Xu W."/>
            <person name="Pan J."/>
            <person name="Luo Z.H."/>
            <person name="Li M."/>
        </authorList>
    </citation>
    <scope>NUCLEOTIDE SEQUENCE [LARGE SCALE GENOMIC DNA]</scope>
    <source>
        <strain evidence="2">HyVt-28</strain>
    </source>
</reference>
<dbReference type="PANTHER" id="PTHR38134">
    <property type="entry name" value="SLR1395 PROTEIN"/>
    <property type="match status" value="1"/>
</dbReference>
<proteinExistence type="predicted"/>
<dbReference type="EMBL" id="DRDR01000074">
    <property type="protein sequence ID" value="HDL60150.1"/>
    <property type="molecule type" value="Genomic_DNA"/>
</dbReference>
<dbReference type="InterPro" id="IPR053205">
    <property type="entry name" value="GHMP_kinase_L-arabinokinase"/>
</dbReference>
<dbReference type="Pfam" id="PF04101">
    <property type="entry name" value="Glyco_tran_28_C"/>
    <property type="match status" value="1"/>
</dbReference>
<dbReference type="InterPro" id="IPR007235">
    <property type="entry name" value="Glyco_trans_28_C"/>
</dbReference>
<feature type="domain" description="Glycosyl transferase family 28 C-terminal" evidence="1">
    <location>
        <begin position="257"/>
        <end position="334"/>
    </location>
</feature>
<protein>
    <recommendedName>
        <fullName evidence="1">Glycosyl transferase family 28 C-terminal domain-containing protein</fullName>
    </recommendedName>
</protein>
<dbReference type="Proteomes" id="UP000886381">
    <property type="component" value="Unassembled WGS sequence"/>
</dbReference>
<dbReference type="GO" id="GO:0016758">
    <property type="term" value="F:hexosyltransferase activity"/>
    <property type="evidence" value="ECO:0007669"/>
    <property type="project" value="InterPro"/>
</dbReference>